<keyword evidence="4 8" id="KW-0808">Transferase</keyword>
<dbReference type="Pfam" id="PF02518">
    <property type="entry name" value="HATPase_c"/>
    <property type="match status" value="1"/>
</dbReference>
<dbReference type="Proteomes" id="UP000003835">
    <property type="component" value="Unassembled WGS sequence"/>
</dbReference>
<keyword evidence="6" id="KW-0175">Coiled coil</keyword>
<dbReference type="SUPFAM" id="SSF55874">
    <property type="entry name" value="ATPase domain of HSP90 chaperone/DNA topoisomerase II/histidine kinase"/>
    <property type="match status" value="1"/>
</dbReference>
<feature type="domain" description="Histidine kinase" evidence="7">
    <location>
        <begin position="629"/>
        <end position="883"/>
    </location>
</feature>
<dbReference type="eggNOG" id="COG0683">
    <property type="taxonomic scope" value="Bacteria"/>
</dbReference>
<dbReference type="PRINTS" id="PR00344">
    <property type="entry name" value="BCTRLSENSOR"/>
</dbReference>
<accession>B4VPJ0</accession>
<dbReference type="eggNOG" id="COG4191">
    <property type="taxonomic scope" value="Bacteria"/>
</dbReference>
<dbReference type="Gene3D" id="3.30.450.40">
    <property type="match status" value="1"/>
</dbReference>
<evidence type="ECO:0000256" key="4">
    <source>
        <dbReference type="ARBA" id="ARBA00022777"/>
    </source>
</evidence>
<dbReference type="Pfam" id="PF01590">
    <property type="entry name" value="GAF"/>
    <property type="match status" value="1"/>
</dbReference>
<keyword evidence="5" id="KW-0902">Two-component regulatory system</keyword>
<dbReference type="SUPFAM" id="SSF47384">
    <property type="entry name" value="Homodimeric domain of signal transducing histidine kinase"/>
    <property type="match status" value="1"/>
</dbReference>
<dbReference type="InterPro" id="IPR003594">
    <property type="entry name" value="HATPase_dom"/>
</dbReference>
<proteinExistence type="predicted"/>
<dbReference type="CDD" id="cd06355">
    <property type="entry name" value="PBP1_FmdD-like"/>
    <property type="match status" value="1"/>
</dbReference>
<dbReference type="EC" id="2.7.13.3" evidence="2"/>
<organism evidence="8 9">
    <name type="scientific">Coleofasciculus chthonoplastes PCC 7420</name>
    <dbReference type="NCBI Taxonomy" id="118168"/>
    <lineage>
        <taxon>Bacteria</taxon>
        <taxon>Bacillati</taxon>
        <taxon>Cyanobacteriota</taxon>
        <taxon>Cyanophyceae</taxon>
        <taxon>Coleofasciculales</taxon>
        <taxon>Coleofasciculaceae</taxon>
        <taxon>Coleofasciculus</taxon>
    </lineage>
</organism>
<feature type="coiled-coil region" evidence="6">
    <location>
        <begin position="593"/>
        <end position="620"/>
    </location>
</feature>
<dbReference type="STRING" id="118168.MC7420_5576"/>
<evidence type="ECO:0000313" key="8">
    <source>
        <dbReference type="EMBL" id="EDX76142.1"/>
    </source>
</evidence>
<dbReference type="Gene3D" id="3.30.565.10">
    <property type="entry name" value="Histidine kinase-like ATPase, C-terminal domain"/>
    <property type="match status" value="1"/>
</dbReference>
<dbReference type="CDD" id="cd00082">
    <property type="entry name" value="HisKA"/>
    <property type="match status" value="1"/>
</dbReference>
<dbReference type="PROSITE" id="PS50109">
    <property type="entry name" value="HIS_KIN"/>
    <property type="match status" value="1"/>
</dbReference>
<dbReference type="SMART" id="SM00387">
    <property type="entry name" value="HATPase_c"/>
    <property type="match status" value="1"/>
</dbReference>
<dbReference type="Pfam" id="PF13433">
    <property type="entry name" value="Peripla_BP_5"/>
    <property type="match status" value="1"/>
</dbReference>
<dbReference type="InterPro" id="IPR017777">
    <property type="entry name" value="ABC_urea-bd_UrtA"/>
</dbReference>
<evidence type="ECO:0000256" key="3">
    <source>
        <dbReference type="ARBA" id="ARBA00022553"/>
    </source>
</evidence>
<name>B4VPJ0_9CYAN</name>
<dbReference type="InterPro" id="IPR004358">
    <property type="entry name" value="Sig_transdc_His_kin-like_C"/>
</dbReference>
<dbReference type="HOGENOM" id="CLU_012041_0_0_3"/>
<feature type="coiled-coil region" evidence="6">
    <location>
        <begin position="375"/>
        <end position="423"/>
    </location>
</feature>
<dbReference type="InterPro" id="IPR003018">
    <property type="entry name" value="GAF"/>
</dbReference>
<evidence type="ECO:0000256" key="1">
    <source>
        <dbReference type="ARBA" id="ARBA00000085"/>
    </source>
</evidence>
<dbReference type="NCBIfam" id="TIGR03407">
    <property type="entry name" value="urea_ABC_UrtA"/>
    <property type="match status" value="1"/>
</dbReference>
<evidence type="ECO:0000256" key="6">
    <source>
        <dbReference type="SAM" id="Coils"/>
    </source>
</evidence>
<keyword evidence="3" id="KW-0597">Phosphoprotein</keyword>
<dbReference type="SMART" id="SM00065">
    <property type="entry name" value="GAF"/>
    <property type="match status" value="1"/>
</dbReference>
<dbReference type="InterPro" id="IPR029016">
    <property type="entry name" value="GAF-like_dom_sf"/>
</dbReference>
<dbReference type="GO" id="GO:0000155">
    <property type="term" value="F:phosphorelay sensor kinase activity"/>
    <property type="evidence" value="ECO:0007669"/>
    <property type="project" value="InterPro"/>
</dbReference>
<evidence type="ECO:0000313" key="9">
    <source>
        <dbReference type="Proteomes" id="UP000003835"/>
    </source>
</evidence>
<dbReference type="InterPro" id="IPR003661">
    <property type="entry name" value="HisK_dim/P_dom"/>
</dbReference>
<reference evidence="8 9" key="1">
    <citation type="submission" date="2008-07" db="EMBL/GenBank/DDBJ databases">
        <authorList>
            <person name="Tandeau de Marsac N."/>
            <person name="Ferriera S."/>
            <person name="Johnson J."/>
            <person name="Kravitz S."/>
            <person name="Beeson K."/>
            <person name="Sutton G."/>
            <person name="Rogers Y.-H."/>
            <person name="Friedman R."/>
            <person name="Frazier M."/>
            <person name="Venter J.C."/>
        </authorList>
    </citation>
    <scope>NUCLEOTIDE SEQUENCE [LARGE SCALE GENOMIC DNA]</scope>
    <source>
        <strain evidence="8 9">PCC 7420</strain>
    </source>
</reference>
<dbReference type="EMBL" id="DS989847">
    <property type="protein sequence ID" value="EDX76142.1"/>
    <property type="molecule type" value="Genomic_DNA"/>
</dbReference>
<dbReference type="SUPFAM" id="SSF53822">
    <property type="entry name" value="Periplasmic binding protein-like I"/>
    <property type="match status" value="1"/>
</dbReference>
<dbReference type="InterPro" id="IPR036890">
    <property type="entry name" value="HATPase_C_sf"/>
</dbReference>
<dbReference type="InterPro" id="IPR005467">
    <property type="entry name" value="His_kinase_dom"/>
</dbReference>
<evidence type="ECO:0000259" key="7">
    <source>
        <dbReference type="PROSITE" id="PS50109"/>
    </source>
</evidence>
<dbReference type="PANTHER" id="PTHR47628">
    <property type="match status" value="1"/>
</dbReference>
<evidence type="ECO:0000256" key="5">
    <source>
        <dbReference type="ARBA" id="ARBA00023012"/>
    </source>
</evidence>
<protein>
    <recommendedName>
        <fullName evidence="2">histidine kinase</fullName>
        <ecNumber evidence="2">2.7.13.3</ecNumber>
    </recommendedName>
</protein>
<comment type="catalytic activity">
    <reaction evidence="1">
        <text>ATP + protein L-histidine = ADP + protein N-phospho-L-histidine.</text>
        <dbReference type="EC" id="2.7.13.3"/>
    </reaction>
</comment>
<keyword evidence="9" id="KW-1185">Reference proteome</keyword>
<dbReference type="Gene3D" id="1.10.287.130">
    <property type="match status" value="1"/>
</dbReference>
<dbReference type="InterPro" id="IPR036097">
    <property type="entry name" value="HisK_dim/P_sf"/>
</dbReference>
<dbReference type="InterPro" id="IPR028082">
    <property type="entry name" value="Peripla_BP_I"/>
</dbReference>
<sequence>MAISEASLKDAELMAIAEINQAGGVLGHQIEPVIEDGASESATFAIKARKLIEQDQVVTIFGGWTSASRKAVLPILEELNALMWYPVEYEGLECSRHIFYTGICPNQQVGPAVNWLLEHKGKHFYLIGSDYVFPRTANKLIKAQLKQQGGSLAGEEYVPLGMTEFGDLIARIKEAKPDVVFNTLNGDSNLAFYQQYQEAGITAAEIPILAVSVAEEELRRMGGNIAAGHYASWSYFQSINTPKNREFVQNFQARYGQERVTSDPIESAYTQVYLWKQAVEKAGGFDVESVREAAYGQTFAAPGGKIRIETNNHVSKHCRIGKILEGGQFEIVFTSVGRLKPQPWLGIEKLSNQISPVVIDMLAEVSQSIQYNCQLEQKSRELEAAMAQLVTTNEKLQRTQDQLLQAEAQFRELQDQEKLLKRRLSSQIRSSLELEQILKTAVSEICSLLHIDRCQFLWYHPYGTPPRFEPMEVAGELSENKGVQWNTADELLPDFPSMIQQQSLLRIDDIASDSQLKGKTRDRFLNSGLQALLIVPLQTRSNKIGVVVCEHYQESRYWSEQEVELIVSVVDQLSSAIDQAELYAHSRTTAALATAQAEQLKQALHDLKAYQAQLVQTEKMSTLGTLVAGVAHEINNPTSFIYGNLHYAKEYTEDLLEMLRLYQEYYPEPAPEIQDHAQAIELEFLIKDLPKTLGSMEIGAERIRHLVLSLRNFSRLDQAQMQPMDIHEGMESTLLLLRNRLKGNGHNPEIELVKEYGELPLVECYPSQLNQVFMNLLGNAIDALEEVVARNETNFSPMIRIQSEAPSADYIRVRISDNGSGMTDDVKLKLFDPFFTTKPIGKGTGLGLSISYQIVVDKHKGILQCHSTPGQGTEFIIEIPVQQNRQVAVSQEMNIRLKAQTH</sequence>
<dbReference type="AlphaFoldDB" id="B4VPJ0"/>
<dbReference type="SUPFAM" id="SSF55781">
    <property type="entry name" value="GAF domain-like"/>
    <property type="match status" value="1"/>
</dbReference>
<evidence type="ECO:0000256" key="2">
    <source>
        <dbReference type="ARBA" id="ARBA00012438"/>
    </source>
</evidence>
<gene>
    <name evidence="8" type="ORF">MC7420_5576</name>
</gene>
<dbReference type="Gene3D" id="3.40.50.2300">
    <property type="match status" value="2"/>
</dbReference>
<dbReference type="PANTHER" id="PTHR47628:SF1">
    <property type="entry name" value="ALIPHATIC AMIDASE EXPRESSION-REGULATING PROTEIN"/>
    <property type="match status" value="1"/>
</dbReference>
<keyword evidence="4 8" id="KW-0418">Kinase</keyword>